<name>A0A178DE89_9EURO</name>
<feature type="compositionally biased region" description="Polar residues" evidence="1">
    <location>
        <begin position="283"/>
        <end position="300"/>
    </location>
</feature>
<sequence length="300" mass="32344">MDPLDIILATYCLPVKLAGKEARRQLALDCQQFVVNNPGVLGGFNRIDQLAWKFMVGGGGAAHFTGTACPWDDYDSQYTILNCVRAIMALYNDGGVFSQSPPADIIGDVDRAAQQYGASPFPKYAPKLPKRVEAIDLGGLPRSRTAFEEDYSLPRVNTSRKKTDLPPPPNGYKAPNTASQAVPYPHARGLPFRVSARLLRQTAQRRVASVEASGSGSENAEAEAPAVKTEVVTQGPSKRKAAREAAKQGANKKLVRLPDVEFGIGTRTGRYGRRSSSRSSGINSWGTWDSCSVNSPSSTD</sequence>
<gene>
    <name evidence="2" type="ORF">AYO20_00064</name>
</gene>
<dbReference type="EMBL" id="LVCJ01000001">
    <property type="protein sequence ID" value="OAL40328.1"/>
    <property type="molecule type" value="Genomic_DNA"/>
</dbReference>
<accession>A0A178DE89</accession>
<evidence type="ECO:0000256" key="1">
    <source>
        <dbReference type="SAM" id="MobiDB-lite"/>
    </source>
</evidence>
<comment type="caution">
    <text evidence="2">The sequence shown here is derived from an EMBL/GenBank/DDBJ whole genome shotgun (WGS) entry which is preliminary data.</text>
</comment>
<dbReference type="GeneID" id="34583491"/>
<dbReference type="Proteomes" id="UP000185904">
    <property type="component" value="Unassembled WGS sequence"/>
</dbReference>
<reference evidence="2 3" key="1">
    <citation type="submission" date="2016-03" db="EMBL/GenBank/DDBJ databases">
        <title>The draft genome sequence of Fonsecaea nubica causative agent of cutaneous subcutaneous infection in human host.</title>
        <authorList>
            <person name="Costa F."/>
            <person name="Sybren D.H."/>
            <person name="Raittz R.T."/>
            <person name="Weiss V.A."/>
            <person name="Leao A.C."/>
            <person name="Gomes R."/>
            <person name="De Souza E.M."/>
            <person name="Pedrosa F.O."/>
            <person name="Steffens M.B."/>
            <person name="Bombassaro A."/>
            <person name="Tadra-Sfeir M.Z."/>
            <person name="Moreno L.F."/>
            <person name="Najafzadeh M.J."/>
            <person name="Felipe M.S."/>
            <person name="Teixeira M."/>
            <person name="Sun J."/>
            <person name="Xi L."/>
            <person name="Castro M.A."/>
            <person name="Vicente V.A."/>
        </authorList>
    </citation>
    <scope>NUCLEOTIDE SEQUENCE [LARGE SCALE GENOMIC DNA]</scope>
    <source>
        <strain evidence="2 3">CBS 269.64</strain>
    </source>
</reference>
<proteinExistence type="predicted"/>
<evidence type="ECO:0000313" key="2">
    <source>
        <dbReference type="EMBL" id="OAL40328.1"/>
    </source>
</evidence>
<dbReference type="AlphaFoldDB" id="A0A178DE89"/>
<keyword evidence="3" id="KW-1185">Reference proteome</keyword>
<dbReference type="RefSeq" id="XP_022505340.1">
    <property type="nucleotide sequence ID" value="XM_022638375.1"/>
</dbReference>
<protein>
    <submittedName>
        <fullName evidence="2">Uncharacterized protein</fullName>
    </submittedName>
</protein>
<organism evidence="2 3">
    <name type="scientific">Fonsecaea nubica</name>
    <dbReference type="NCBI Taxonomy" id="856822"/>
    <lineage>
        <taxon>Eukaryota</taxon>
        <taxon>Fungi</taxon>
        <taxon>Dikarya</taxon>
        <taxon>Ascomycota</taxon>
        <taxon>Pezizomycotina</taxon>
        <taxon>Eurotiomycetes</taxon>
        <taxon>Chaetothyriomycetidae</taxon>
        <taxon>Chaetothyriales</taxon>
        <taxon>Herpotrichiellaceae</taxon>
        <taxon>Fonsecaea</taxon>
    </lineage>
</organism>
<dbReference type="OrthoDB" id="10493160at2759"/>
<feature type="region of interest" description="Disordered" evidence="1">
    <location>
        <begin position="148"/>
        <end position="173"/>
    </location>
</feature>
<feature type="region of interest" description="Disordered" evidence="1">
    <location>
        <begin position="209"/>
        <end position="300"/>
    </location>
</feature>
<evidence type="ECO:0000313" key="3">
    <source>
        <dbReference type="Proteomes" id="UP000185904"/>
    </source>
</evidence>